<dbReference type="RefSeq" id="WP_073106498.1">
    <property type="nucleotide sequence ID" value="NZ_FQXE01000012.1"/>
</dbReference>
<dbReference type="AlphaFoldDB" id="A0A1M5Z5U0"/>
<keyword evidence="3" id="KW-0479">Metal-binding</keyword>
<protein>
    <submittedName>
        <fullName evidence="6">Regulator of cell morphogenesis and NO signaling</fullName>
    </submittedName>
</protein>
<evidence type="ECO:0000256" key="4">
    <source>
        <dbReference type="ARBA" id="ARBA00023004"/>
    </source>
</evidence>
<proteinExistence type="predicted"/>
<sequence length="230" mass="24956">MNKNLPDQTLGALASAIPGATRIFHDFQLDFCCGGGKTLADAAQQRGLDLGLLLTALEALAADPAAGIDWRGVPPEDLIGHIVARFHERHRVQLPELIRLSRRVEHVHAGRPGCPGGLADALEGLQQELESHMMKEEQVLFPMLARGMNGQAQGPISVMRFEHEQHGSALSSIQRLTNNITPPVNACNTWRALYGGLNAFKEDLMQHIHLENNVLFLNASIAAEGAAHHG</sequence>
<dbReference type="Gene3D" id="1.20.120.520">
    <property type="entry name" value="nmb1532 protein domain like"/>
    <property type="match status" value="1"/>
</dbReference>
<dbReference type="STRING" id="658167.SAMN04488135_112140"/>
<dbReference type="NCBIfam" id="TIGR03652">
    <property type="entry name" value="FeS_repair_RIC"/>
    <property type="match status" value="1"/>
</dbReference>
<keyword evidence="7" id="KW-1185">Reference proteome</keyword>
<dbReference type="OrthoDB" id="9797132at2"/>
<evidence type="ECO:0000313" key="6">
    <source>
        <dbReference type="EMBL" id="SHI19645.1"/>
    </source>
</evidence>
<accession>A0A1M5Z5U0</accession>
<evidence type="ECO:0000256" key="3">
    <source>
        <dbReference type="ARBA" id="ARBA00022723"/>
    </source>
</evidence>
<dbReference type="Pfam" id="PF04405">
    <property type="entry name" value="ScdA_N"/>
    <property type="match status" value="1"/>
</dbReference>
<feature type="domain" description="Hemerythrin-like" evidence="5">
    <location>
        <begin position="81"/>
        <end position="216"/>
    </location>
</feature>
<dbReference type="GO" id="GO:0046872">
    <property type="term" value="F:metal ion binding"/>
    <property type="evidence" value="ECO:0007669"/>
    <property type="project" value="UniProtKB-KW"/>
</dbReference>
<dbReference type="PANTHER" id="PTHR36438:SF1">
    <property type="entry name" value="IRON-SULFUR CLUSTER REPAIR PROTEIN YTFE"/>
    <property type="match status" value="1"/>
</dbReference>
<comment type="subcellular location">
    <subcellularLocation>
        <location evidence="1">Cytoplasm</location>
    </subcellularLocation>
</comment>
<name>A0A1M5Z5U0_9BURK</name>
<dbReference type="NCBIfam" id="NF008221">
    <property type="entry name" value="PRK10992.1"/>
    <property type="match status" value="1"/>
</dbReference>
<dbReference type="Proteomes" id="UP000184226">
    <property type="component" value="Unassembled WGS sequence"/>
</dbReference>
<evidence type="ECO:0000256" key="2">
    <source>
        <dbReference type="ARBA" id="ARBA00022490"/>
    </source>
</evidence>
<dbReference type="InterPro" id="IPR019903">
    <property type="entry name" value="RIC_family"/>
</dbReference>
<dbReference type="PANTHER" id="PTHR36438">
    <property type="entry name" value="IRON-SULFUR CLUSTER REPAIR PROTEIN YTFE"/>
    <property type="match status" value="1"/>
</dbReference>
<keyword evidence="2" id="KW-0963">Cytoplasm</keyword>
<dbReference type="GO" id="GO:0005737">
    <property type="term" value="C:cytoplasm"/>
    <property type="evidence" value="ECO:0007669"/>
    <property type="project" value="UniProtKB-SubCell"/>
</dbReference>
<keyword evidence="4" id="KW-0408">Iron</keyword>
<gene>
    <name evidence="6" type="ORF">SAMN04488135_112140</name>
</gene>
<dbReference type="EMBL" id="FQXE01000012">
    <property type="protein sequence ID" value="SHI19645.1"/>
    <property type="molecule type" value="Genomic_DNA"/>
</dbReference>
<evidence type="ECO:0000313" key="7">
    <source>
        <dbReference type="Proteomes" id="UP000184226"/>
    </source>
</evidence>
<dbReference type="CDD" id="cd12108">
    <property type="entry name" value="Hr-like"/>
    <property type="match status" value="1"/>
</dbReference>
<organism evidence="6 7">
    <name type="scientific">Pollutimonas bauzanensis</name>
    <dbReference type="NCBI Taxonomy" id="658167"/>
    <lineage>
        <taxon>Bacteria</taxon>
        <taxon>Pseudomonadati</taxon>
        <taxon>Pseudomonadota</taxon>
        <taxon>Betaproteobacteria</taxon>
        <taxon>Burkholderiales</taxon>
        <taxon>Alcaligenaceae</taxon>
        <taxon>Pollutimonas</taxon>
    </lineage>
</organism>
<evidence type="ECO:0000259" key="5">
    <source>
        <dbReference type="Pfam" id="PF01814"/>
    </source>
</evidence>
<reference evidence="6 7" key="1">
    <citation type="submission" date="2016-11" db="EMBL/GenBank/DDBJ databases">
        <authorList>
            <person name="Jaros S."/>
            <person name="Januszkiewicz K."/>
            <person name="Wedrychowicz H."/>
        </authorList>
    </citation>
    <scope>NUCLEOTIDE SEQUENCE [LARGE SCALE GENOMIC DNA]</scope>
    <source>
        <strain evidence="6 7">CGMCC 1.10190</strain>
    </source>
</reference>
<dbReference type="Pfam" id="PF01814">
    <property type="entry name" value="Hemerythrin"/>
    <property type="match status" value="1"/>
</dbReference>
<evidence type="ECO:0000256" key="1">
    <source>
        <dbReference type="ARBA" id="ARBA00004496"/>
    </source>
</evidence>
<dbReference type="InterPro" id="IPR012312">
    <property type="entry name" value="Hemerythrin-like"/>
</dbReference>